<dbReference type="OrthoDB" id="9809324at2"/>
<dbReference type="SUPFAM" id="SSF52540">
    <property type="entry name" value="P-loop containing nucleoside triphosphate hydrolases"/>
    <property type="match status" value="1"/>
</dbReference>
<accession>A0A1I1Y3A2</accession>
<dbReference type="Pfam" id="PF13304">
    <property type="entry name" value="AAA_21"/>
    <property type="match status" value="1"/>
</dbReference>
<dbReference type="AlphaFoldDB" id="A0A1I1Y3A2"/>
<dbReference type="RefSeq" id="WP_010526225.1">
    <property type="nucleotide sequence ID" value="NZ_AFSL01000006.1"/>
</dbReference>
<dbReference type="InterPro" id="IPR027417">
    <property type="entry name" value="P-loop_NTPase"/>
</dbReference>
<keyword evidence="3" id="KW-1185">Reference proteome</keyword>
<evidence type="ECO:0000313" key="2">
    <source>
        <dbReference type="EMBL" id="SFE14036.1"/>
    </source>
</evidence>
<protein>
    <submittedName>
        <fullName evidence="2">ATPase/GTPase, AAA15 family</fullName>
    </submittedName>
</protein>
<dbReference type="InParanoid" id="A0A1I1Y3A2"/>
<dbReference type="PANTHER" id="PTHR40396">
    <property type="entry name" value="ATPASE-LIKE PROTEIN"/>
    <property type="match status" value="1"/>
</dbReference>
<organism evidence="2 3">
    <name type="scientific">Thermophagus xiamenensis</name>
    <dbReference type="NCBI Taxonomy" id="385682"/>
    <lineage>
        <taxon>Bacteria</taxon>
        <taxon>Pseudomonadati</taxon>
        <taxon>Bacteroidota</taxon>
        <taxon>Bacteroidia</taxon>
        <taxon>Marinilabiliales</taxon>
        <taxon>Marinilabiliaceae</taxon>
        <taxon>Thermophagus</taxon>
    </lineage>
</organism>
<feature type="domain" description="ATPase AAA-type core" evidence="1">
    <location>
        <begin position="46"/>
        <end position="368"/>
    </location>
</feature>
<dbReference type="GO" id="GO:0016887">
    <property type="term" value="F:ATP hydrolysis activity"/>
    <property type="evidence" value="ECO:0007669"/>
    <property type="project" value="InterPro"/>
</dbReference>
<dbReference type="STRING" id="385682.SAMN05444380_10758"/>
<dbReference type="Proteomes" id="UP000181976">
    <property type="component" value="Unassembled WGS sequence"/>
</dbReference>
<gene>
    <name evidence="2" type="ORF">SAMN05444380_10758</name>
</gene>
<evidence type="ECO:0000313" key="3">
    <source>
        <dbReference type="Proteomes" id="UP000181976"/>
    </source>
</evidence>
<dbReference type="PANTHER" id="PTHR40396:SF1">
    <property type="entry name" value="ATPASE AAA-TYPE CORE DOMAIN-CONTAINING PROTEIN"/>
    <property type="match status" value="1"/>
</dbReference>
<evidence type="ECO:0000259" key="1">
    <source>
        <dbReference type="Pfam" id="PF13304"/>
    </source>
</evidence>
<dbReference type="EMBL" id="FONA01000007">
    <property type="protein sequence ID" value="SFE14036.1"/>
    <property type="molecule type" value="Genomic_DNA"/>
</dbReference>
<dbReference type="InterPro" id="IPR003959">
    <property type="entry name" value="ATPase_AAA_core"/>
</dbReference>
<proteinExistence type="predicted"/>
<sequence length="432" mass="49831">MILNFSIQNFGPIKDRQTLSFEADKSTHLEDNYVIHKSGYRILKMALIYGSNASGKSTILQALNFLRELVLQPKEKKTDEFEFQPFLFDPKTPQQNTVLGIEFLHNDVKYLYEVEFFRKAIVREVLYFYNPKRAVVFKRNTDINNQLTEIKFGSKIKIEKNTERNLEANTLWNNTVLGGFLKTNANIKELKETTDWFKNYLYPLVEPRTSLDAFITSKIDRNELSKKDVTTILKKADLNISDIIIQEEEEEIPDEILNLLKNRLNESNGKIKALEEKGKFTSVKIELEHTVNNVKYSLPLKQESQGTRRFYGFAGLLALLIKRPTAIPIDELESSLHPDLLSHFIILFLINTNSSQIIATTHNREILDNKDIFRNDAIWFTDKQEDSSTDLYSLADFDSSVIRNTSNILNAYKSGKLKGTPNLGDIFIDLNL</sequence>
<dbReference type="Gene3D" id="3.40.50.300">
    <property type="entry name" value="P-loop containing nucleotide triphosphate hydrolases"/>
    <property type="match status" value="1"/>
</dbReference>
<dbReference type="eggNOG" id="COG1106">
    <property type="taxonomic scope" value="Bacteria"/>
</dbReference>
<dbReference type="GO" id="GO:0005524">
    <property type="term" value="F:ATP binding"/>
    <property type="evidence" value="ECO:0007669"/>
    <property type="project" value="InterPro"/>
</dbReference>
<name>A0A1I1Y3A2_9BACT</name>
<reference evidence="2 3" key="1">
    <citation type="submission" date="2016-10" db="EMBL/GenBank/DDBJ databases">
        <authorList>
            <person name="de Groot N.N."/>
        </authorList>
    </citation>
    <scope>NUCLEOTIDE SEQUENCE [LARGE SCALE GENOMIC DNA]</scope>
    <source>
        <strain evidence="2 3">DSM 19012</strain>
    </source>
</reference>